<reference evidence="2 3" key="1">
    <citation type="submission" date="2017-05" db="EMBL/GenBank/DDBJ databases">
        <authorList>
            <person name="Varghese N."/>
            <person name="Submissions S."/>
        </authorList>
    </citation>
    <scope>NUCLEOTIDE SEQUENCE [LARGE SCALE GENOMIC DNA]</scope>
    <source>
        <strain evidence="2 3">DSM 19504</strain>
    </source>
</reference>
<protein>
    <submittedName>
        <fullName evidence="2">Uncharacterized protein</fullName>
    </submittedName>
</protein>
<dbReference type="AlphaFoldDB" id="A0A521EJ53"/>
<dbReference type="InterPro" id="IPR055523">
    <property type="entry name" value="DUF7097"/>
</dbReference>
<accession>A0A521EJ53</accession>
<evidence type="ECO:0000313" key="2">
    <source>
        <dbReference type="EMBL" id="SMO83943.1"/>
    </source>
</evidence>
<dbReference type="EMBL" id="FXTD01000011">
    <property type="protein sequence ID" value="SMO83943.1"/>
    <property type="molecule type" value="Genomic_DNA"/>
</dbReference>
<dbReference type="RefSeq" id="WP_142987488.1">
    <property type="nucleotide sequence ID" value="NZ_FXTD01000011.1"/>
</dbReference>
<feature type="compositionally biased region" description="Acidic residues" evidence="1">
    <location>
        <begin position="111"/>
        <end position="128"/>
    </location>
</feature>
<dbReference type="Pfam" id="PF23382">
    <property type="entry name" value="DUF7097"/>
    <property type="match status" value="1"/>
</dbReference>
<evidence type="ECO:0000313" key="3">
    <source>
        <dbReference type="Proteomes" id="UP000319712"/>
    </source>
</evidence>
<proteinExistence type="predicted"/>
<gene>
    <name evidence="2" type="ORF">SAMN06264867_11134</name>
</gene>
<evidence type="ECO:0000256" key="1">
    <source>
        <dbReference type="SAM" id="MobiDB-lite"/>
    </source>
</evidence>
<dbReference type="OrthoDB" id="284647at2157"/>
<feature type="region of interest" description="Disordered" evidence="1">
    <location>
        <begin position="155"/>
        <end position="198"/>
    </location>
</feature>
<keyword evidence="3" id="KW-1185">Reference proteome</keyword>
<organism evidence="2 3">
    <name type="scientific">Halorubrum cibi</name>
    <dbReference type="NCBI Taxonomy" id="413815"/>
    <lineage>
        <taxon>Archaea</taxon>
        <taxon>Methanobacteriati</taxon>
        <taxon>Methanobacteriota</taxon>
        <taxon>Stenosarchaea group</taxon>
        <taxon>Halobacteria</taxon>
        <taxon>Halobacteriales</taxon>
        <taxon>Haloferacaceae</taxon>
        <taxon>Halorubrum</taxon>
    </lineage>
</organism>
<feature type="region of interest" description="Disordered" evidence="1">
    <location>
        <begin position="105"/>
        <end position="132"/>
    </location>
</feature>
<dbReference type="Proteomes" id="UP000319712">
    <property type="component" value="Unassembled WGS sequence"/>
</dbReference>
<feature type="compositionally biased region" description="Basic and acidic residues" evidence="1">
    <location>
        <begin position="167"/>
        <end position="198"/>
    </location>
</feature>
<sequence>MERTPEGTPVGVDDPYATAGTCDHLTDDGRCRFALTRAGDDLAFAAERRADDYACHVGSGGEWRACPHYRSTTDGRECARCGLEEVRLAHEDARSLVEEHHLSYGSATDASADDVGDAVGVDSDENAGSDDAGPHEITVALCRWCHAKVHASFARIDDDASPDPEAVAEREGRRTREREESAFSTARERYGSEESGDR</sequence>
<name>A0A521EJ53_9EURY</name>